<name>A0A345MF55_9CAUD</name>
<proteinExistence type="predicted"/>
<dbReference type="GeneID" id="65115236"/>
<sequence length="92" mass="10118">MSDGIQHQPDCPASEGGQTCRCMDRDTLLLTVVQKMADTMPTDYSLSKIAYELVESQRLGADGNERSLEVRLDLMASAFAAALRLIQIARND</sequence>
<evidence type="ECO:0000313" key="2">
    <source>
        <dbReference type="Proteomes" id="UP000259996"/>
    </source>
</evidence>
<dbReference type="EMBL" id="MH590592">
    <property type="protein sequence ID" value="AXH69186.1"/>
    <property type="molecule type" value="Genomic_DNA"/>
</dbReference>
<accession>A0A345MF55</accession>
<reference evidence="1 2" key="1">
    <citation type="submission" date="2018-07" db="EMBL/GenBank/DDBJ databases">
        <authorList>
            <person name="Miller T.W."/>
            <person name="Bachhofer D.L."/>
            <person name="Cooper A."/>
            <person name="Doty J.C."/>
            <person name="Katuri J."/>
            <person name="Musgrave J.W."/>
            <person name="Palumbo A.J."/>
            <person name="Spann H.O."/>
            <person name="Edwards J.C."/>
            <person name="Meik J.M."/>
            <person name="Edwards D.C."/>
            <person name="Warner M.H."/>
            <person name="Garlena R.A."/>
            <person name="Russell D.A."/>
            <person name="Pope W.H."/>
            <person name="Jacobs-Sera D."/>
            <person name="Hatfull G.F."/>
        </authorList>
    </citation>
    <scope>NUCLEOTIDE SEQUENCE [LARGE SCALE GENOMIC DNA]</scope>
</reference>
<keyword evidence="2" id="KW-1185">Reference proteome</keyword>
<protein>
    <submittedName>
        <fullName evidence="1">Uncharacterized protein</fullName>
    </submittedName>
</protein>
<dbReference type="KEGG" id="vg:65115236"/>
<gene>
    <name evidence="1" type="primary">88</name>
    <name evidence="1" type="ORF">SEA_RYADEL_88</name>
</gene>
<dbReference type="RefSeq" id="YP_010097578.1">
    <property type="nucleotide sequence ID" value="NC_055759.1"/>
</dbReference>
<organism evidence="1 2">
    <name type="scientific">Mycobacterium phage Ryadel</name>
    <dbReference type="NCBI Taxonomy" id="2283292"/>
    <lineage>
        <taxon>Viruses</taxon>
        <taxon>Duplodnaviria</taxon>
        <taxon>Heunggongvirae</taxon>
        <taxon>Uroviricota</taxon>
        <taxon>Caudoviricetes</taxon>
        <taxon>Corndogvirus</taxon>
        <taxon>Corndogvirus ryadel</taxon>
    </lineage>
</organism>
<evidence type="ECO:0000313" key="1">
    <source>
        <dbReference type="EMBL" id="AXH69186.1"/>
    </source>
</evidence>
<dbReference type="Proteomes" id="UP000259996">
    <property type="component" value="Segment"/>
</dbReference>